<reference evidence="1 2" key="1">
    <citation type="journal article" date="2022" name="New Phytol.">
        <title>Ecological generalism drives hyperdiversity of secondary metabolite gene clusters in xylarialean endophytes.</title>
        <authorList>
            <person name="Franco M.E.E."/>
            <person name="Wisecaver J.H."/>
            <person name="Arnold A.E."/>
            <person name="Ju Y.M."/>
            <person name="Slot J.C."/>
            <person name="Ahrendt S."/>
            <person name="Moore L.P."/>
            <person name="Eastman K.E."/>
            <person name="Scott K."/>
            <person name="Konkel Z."/>
            <person name="Mondo S.J."/>
            <person name="Kuo A."/>
            <person name="Hayes R.D."/>
            <person name="Haridas S."/>
            <person name="Andreopoulos B."/>
            <person name="Riley R."/>
            <person name="LaButti K."/>
            <person name="Pangilinan J."/>
            <person name="Lipzen A."/>
            <person name="Amirebrahimi M."/>
            <person name="Yan J."/>
            <person name="Adam C."/>
            <person name="Keymanesh K."/>
            <person name="Ng V."/>
            <person name="Louie K."/>
            <person name="Northen T."/>
            <person name="Drula E."/>
            <person name="Henrissat B."/>
            <person name="Hsieh H.M."/>
            <person name="Youens-Clark K."/>
            <person name="Lutzoni F."/>
            <person name="Miadlikowska J."/>
            <person name="Eastwood D.C."/>
            <person name="Hamelin R.C."/>
            <person name="Grigoriev I.V."/>
            <person name="U'Ren J.M."/>
        </authorList>
    </citation>
    <scope>NUCLEOTIDE SEQUENCE [LARGE SCALE GENOMIC DNA]</scope>
    <source>
        <strain evidence="1 2">CBS 119005</strain>
    </source>
</reference>
<keyword evidence="2" id="KW-1185">Reference proteome</keyword>
<dbReference type="Proteomes" id="UP001497700">
    <property type="component" value="Unassembled WGS sequence"/>
</dbReference>
<name>A0ACB9Z305_9PEZI</name>
<dbReference type="EMBL" id="MU393469">
    <property type="protein sequence ID" value="KAI4865618.1"/>
    <property type="molecule type" value="Genomic_DNA"/>
</dbReference>
<gene>
    <name evidence="1" type="ORF">F4820DRAFT_458064</name>
</gene>
<organism evidence="1 2">
    <name type="scientific">Hypoxylon rubiginosum</name>
    <dbReference type="NCBI Taxonomy" id="110542"/>
    <lineage>
        <taxon>Eukaryota</taxon>
        <taxon>Fungi</taxon>
        <taxon>Dikarya</taxon>
        <taxon>Ascomycota</taxon>
        <taxon>Pezizomycotina</taxon>
        <taxon>Sordariomycetes</taxon>
        <taxon>Xylariomycetidae</taxon>
        <taxon>Xylariales</taxon>
        <taxon>Hypoxylaceae</taxon>
        <taxon>Hypoxylon</taxon>
    </lineage>
</organism>
<proteinExistence type="predicted"/>
<comment type="caution">
    <text evidence="1">The sequence shown here is derived from an EMBL/GenBank/DDBJ whole genome shotgun (WGS) entry which is preliminary data.</text>
</comment>
<accession>A0ACB9Z305</accession>
<protein>
    <submittedName>
        <fullName evidence="1">Heterokaryon incompatibility protein-domain-containing protein</fullName>
    </submittedName>
</protein>
<sequence>MIGPYTYESIAASSASGARIRLLTLLPAESEADPIRCKLDIVALADRPAYEALSYCWGPPKPQRPIDCSGRPFHVGENLHSALCHLRRADEDRRLWVDAICINQDDLSEKADQVLRMRDIYRDARRVVVWLGVATPDSDLAFDTLRRLSGHWAEMSERWAADKLSVLKLGSFRNTLRQLFGVDAGRQKDIEDDPRFELQPREIAGLRDVLERSWWRRTWVIQEVCLAEQVVMVCGPTALSWEELSRGYLIAVGPGGLLAMVGNTEQIACCQKMYQLKTMCQEMRQQEATSKASPPSGHTATDLLTLVQSSNKFGTARYHDRIYGVLGLATMHTTKHSAETGVSIVPDYTISVEECFRNAATAIIMNSGNLDLFRDPTYLIKGRANRPSWVPHWGYDPFESSENEAWGPDTPFTAYMSIANLASLFRQEAELRACGESTTCAPRVIGSSILVLEGHIVDSIARIAVPLDGELDDDTEEKWALYAKQNKGVSLTTIPSLVSQVLIRVATFAGSLVDWEELAFANPARPTRAERESYIRAMLNDSMFQDIDVSLEIYKRDWSPLIKWLRRLSPLKAFGARPGALTLYNIAAGVLTVAFLAWSSTKSHLVTIVSAMESRMARTDAGRLARLPGAAMVGDKIALLKGSKMPVIIRPMENRWQFIGCGYVDGIMYGEGWRPDSIQEIEFI</sequence>
<evidence type="ECO:0000313" key="1">
    <source>
        <dbReference type="EMBL" id="KAI4865618.1"/>
    </source>
</evidence>
<evidence type="ECO:0000313" key="2">
    <source>
        <dbReference type="Proteomes" id="UP001497700"/>
    </source>
</evidence>